<evidence type="ECO:0000313" key="3">
    <source>
        <dbReference type="Proteomes" id="UP000002027"/>
    </source>
</evidence>
<dbReference type="RefSeq" id="WP_012870761.1">
    <property type="nucleotide sequence ID" value="NC_013523.1"/>
</dbReference>
<organism evidence="2 3">
    <name type="scientific">Sphaerobacter thermophilus (strain ATCC 49802 / DSM 20745 / KCCM 41009 / NCIMB 13125 / S 6022)</name>
    <dbReference type="NCBI Taxonomy" id="479434"/>
    <lineage>
        <taxon>Bacteria</taxon>
        <taxon>Pseudomonadati</taxon>
        <taxon>Thermomicrobiota</taxon>
        <taxon>Thermomicrobia</taxon>
        <taxon>Sphaerobacterales</taxon>
        <taxon>Sphaerobacterineae</taxon>
        <taxon>Sphaerobacteraceae</taxon>
        <taxon>Sphaerobacter</taxon>
    </lineage>
</organism>
<proteinExistence type="predicted"/>
<accession>D1C6V2</accession>
<dbReference type="AlphaFoldDB" id="D1C6V2"/>
<dbReference type="GO" id="GO:0006749">
    <property type="term" value="P:glutathione metabolic process"/>
    <property type="evidence" value="ECO:0007669"/>
    <property type="project" value="TreeGrafter"/>
</dbReference>
<evidence type="ECO:0000313" key="2">
    <source>
        <dbReference type="EMBL" id="ACZ37713.1"/>
    </source>
</evidence>
<dbReference type="STRING" id="479434.Sthe_0274"/>
<dbReference type="EMBL" id="CP001823">
    <property type="protein sequence ID" value="ACZ37713.1"/>
    <property type="molecule type" value="Genomic_DNA"/>
</dbReference>
<protein>
    <submittedName>
        <fullName evidence="2">5-oxoprolinase (ATP-hydrolyzing)</fullName>
        <ecNumber evidence="2">3.5.2.9</ecNumber>
    </submittedName>
</protein>
<dbReference type="EC" id="3.5.2.9" evidence="2"/>
<dbReference type="GO" id="GO:0005829">
    <property type="term" value="C:cytosol"/>
    <property type="evidence" value="ECO:0007669"/>
    <property type="project" value="TreeGrafter"/>
</dbReference>
<reference evidence="2 3" key="2">
    <citation type="journal article" date="2010" name="Stand. Genomic Sci.">
        <title>Complete genome sequence of Desulfohalobium retbaense type strain (HR(100)).</title>
        <authorList>
            <person name="Spring S."/>
            <person name="Nolan M."/>
            <person name="Lapidus A."/>
            <person name="Glavina Del Rio T."/>
            <person name="Copeland A."/>
            <person name="Tice H."/>
            <person name="Cheng J.F."/>
            <person name="Lucas S."/>
            <person name="Land M."/>
            <person name="Chen F."/>
            <person name="Bruce D."/>
            <person name="Goodwin L."/>
            <person name="Pitluck S."/>
            <person name="Ivanova N."/>
            <person name="Mavromatis K."/>
            <person name="Mikhailova N."/>
            <person name="Pati A."/>
            <person name="Chen A."/>
            <person name="Palaniappan K."/>
            <person name="Hauser L."/>
            <person name="Chang Y.J."/>
            <person name="Jeffries C.D."/>
            <person name="Munk C."/>
            <person name="Kiss H."/>
            <person name="Chain P."/>
            <person name="Han C."/>
            <person name="Brettin T."/>
            <person name="Detter J.C."/>
            <person name="Schuler E."/>
            <person name="Goker M."/>
            <person name="Rohde M."/>
            <person name="Bristow J."/>
            <person name="Eisen J.A."/>
            <person name="Markowitz V."/>
            <person name="Hugenholtz P."/>
            <person name="Kyrpides N.C."/>
            <person name="Klenk H.P."/>
        </authorList>
    </citation>
    <scope>NUCLEOTIDE SEQUENCE [LARGE SCALE GENOMIC DNA]</scope>
    <source>
        <strain evidence="3">ATCC 49802 / DSM 20745 / S 6022</strain>
    </source>
</reference>
<dbReference type="InParanoid" id="D1C6V2"/>
<dbReference type="Proteomes" id="UP000002027">
    <property type="component" value="Chromosome 1"/>
</dbReference>
<keyword evidence="2" id="KW-0378">Hydrolase</keyword>
<dbReference type="eggNOG" id="COG0146">
    <property type="taxonomic scope" value="Bacteria"/>
</dbReference>
<dbReference type="KEGG" id="sti:Sthe_0274"/>
<evidence type="ECO:0000259" key="1">
    <source>
        <dbReference type="Pfam" id="PF02538"/>
    </source>
</evidence>
<keyword evidence="3" id="KW-1185">Reference proteome</keyword>
<dbReference type="PANTHER" id="PTHR11365">
    <property type="entry name" value="5-OXOPROLINASE RELATED"/>
    <property type="match status" value="1"/>
</dbReference>
<gene>
    <name evidence="2" type="ordered locus">Sthe_0274</name>
</gene>
<sequence>MTRARTFDPVSLEIMWSRLIGIADDMWTTVLRTAVSTIIGAAQDFGCEILDAEGHSVAHSNRSMPVFNIVMPTVTRAVIERYPVETMRPGDVFVTNDPWLCAGHLDDIATITPVFHGGRVVAFAVTVAHTSSIGGALARRTVRDIYEEGLRIPLLKLYDAGELNETAWAFIRENVRTADMVLTDIEATLTANDLGARRIVAFLEEYGLPDLVDVARAIQEHSERAMREAIRALPDGDYEHEVWADGLDEPVHLRCRVTVRGDEITVDYAGSDPERPRGGINCTLTYTKAHTVYPLKCLLSPTVPANEGTFRPFTITAPEGSILNCRVPASVGSRVRTGWHIHSLLFGALERALPDRVQAGNGLMNSVHVYGQEPNGRFYNAHFFIAGGRGASRGRDGIGRNCFPSSARNVPVEVFEARTPVLIHTRELREDSAGRGQWRGAFGHRLEMGVLPGYPAPVSFFIDPDRLRFPPRGLSGGEDGPLTEVLVNGRRLTPEEIGAGQITLSGPDERLVLHIPGGGGYGPPDQRDPALIEADIRSGLVTPTGAAVGS</sequence>
<dbReference type="InterPro" id="IPR003692">
    <property type="entry name" value="Hydantoinase_B"/>
</dbReference>
<name>D1C6V2_SPHTD</name>
<dbReference type="InterPro" id="IPR045079">
    <property type="entry name" value="Oxoprolinase-like"/>
</dbReference>
<reference evidence="3" key="1">
    <citation type="submission" date="2009-11" db="EMBL/GenBank/DDBJ databases">
        <title>The complete chromosome 1 of Sphaerobacter thermophilus DSM 20745.</title>
        <authorList>
            <person name="Lucas S."/>
            <person name="Copeland A."/>
            <person name="Lapidus A."/>
            <person name="Glavina del Rio T."/>
            <person name="Dalin E."/>
            <person name="Tice H."/>
            <person name="Bruce D."/>
            <person name="Goodwin L."/>
            <person name="Pitluck S."/>
            <person name="Kyrpides N."/>
            <person name="Mavromatis K."/>
            <person name="Ivanova N."/>
            <person name="Mikhailova N."/>
            <person name="LaButti K.M."/>
            <person name="Clum A."/>
            <person name="Sun H.I."/>
            <person name="Brettin T."/>
            <person name="Detter J.C."/>
            <person name="Han C."/>
            <person name="Larimer F."/>
            <person name="Land M."/>
            <person name="Hauser L."/>
            <person name="Markowitz V."/>
            <person name="Cheng J.F."/>
            <person name="Hugenholtz P."/>
            <person name="Woyke T."/>
            <person name="Wu D."/>
            <person name="Steenblock K."/>
            <person name="Schneider S."/>
            <person name="Pukall R."/>
            <person name="Goeker M."/>
            <person name="Klenk H.P."/>
            <person name="Eisen J.A."/>
        </authorList>
    </citation>
    <scope>NUCLEOTIDE SEQUENCE [LARGE SCALE GENOMIC DNA]</scope>
    <source>
        <strain evidence="3">ATCC 49802 / DSM 20745 / S 6022</strain>
    </source>
</reference>
<dbReference type="GO" id="GO:0017168">
    <property type="term" value="F:5-oxoprolinase (ATP-hydrolyzing) activity"/>
    <property type="evidence" value="ECO:0007669"/>
    <property type="project" value="UniProtKB-EC"/>
</dbReference>
<dbReference type="Pfam" id="PF02538">
    <property type="entry name" value="Hydantoinase_B"/>
    <property type="match status" value="1"/>
</dbReference>
<dbReference type="PANTHER" id="PTHR11365:SF23">
    <property type="entry name" value="HYPOTHETICAL 5-OXOPROLINASE (EUROFUNG)-RELATED"/>
    <property type="match status" value="1"/>
</dbReference>
<dbReference type="HOGENOM" id="CLU_020413_1_1_0"/>
<feature type="domain" description="Hydantoinase B/oxoprolinase" evidence="1">
    <location>
        <begin position="8"/>
        <end position="524"/>
    </location>
</feature>
<dbReference type="OrthoDB" id="102473at2"/>